<keyword evidence="1" id="KW-0150">Chloroplast</keyword>
<proteinExistence type="predicted"/>
<dbReference type="EMBL" id="JQ088178">
    <property type="protein sequence ID" value="AEX37867.1"/>
    <property type="molecule type" value="Genomic_DNA"/>
</dbReference>
<accession>H2EUX7</accession>
<name>H2EUX7_9STRA</name>
<dbReference type="RefSeq" id="YP_005089742.1">
    <property type="nucleotide sequence ID" value="NC_016731.1"/>
</dbReference>
<dbReference type="GeneID" id="11541701"/>
<sequence>MSEKGISKLDKEEKDLSLQLDRATQTKTKICYYLDLSKNEREKHQLSKSERLFLRKKRYNLSTESERCILDKTKICKKNCRDFEGQEEKKINCKERCVLDKTKICKKECRDFEDQKDNKVNCRNRCKIDEKKPCIRFEDRNDFSPTLSIKIKKRPWENHQKCIAQTYQCYCNELNKLIDEEKDSIKSNRTGLSDGKPLPYQDGIKIKLKDKGEFNGQLLKTFKLTKGELNGQFLKTFQIHYENPLSLTARNILTSFTNKYIYYAIDDILYLLESNIKERDNLLAILYSSILSLHNDFSINFFDIWIDSVYFNDTVTHNRFLTNKENYLNQSSKTTITVKLHYFTRTPIKKPEPIW</sequence>
<keyword evidence="1" id="KW-0934">Plastid</keyword>
<evidence type="ECO:0000313" key="1">
    <source>
        <dbReference type="EMBL" id="AEX37867.1"/>
    </source>
</evidence>
<organism evidence="1">
    <name type="scientific">Ulnaria acus</name>
    <dbReference type="NCBI Taxonomy" id="1436140"/>
    <lineage>
        <taxon>Eukaryota</taxon>
        <taxon>Sar</taxon>
        <taxon>Stramenopiles</taxon>
        <taxon>Ochrophyta</taxon>
        <taxon>Bacillariophyta</taxon>
        <taxon>Fragilariophyceae</taxon>
        <taxon>Fragilariophycidae</taxon>
        <taxon>Licmophorales</taxon>
        <taxon>Ulnariaceae</taxon>
        <taxon>Ulnaria</taxon>
    </lineage>
</organism>
<protein>
    <submittedName>
        <fullName evidence="1">Uncharacterized protein ycf88</fullName>
    </submittedName>
</protein>
<gene>
    <name evidence="1" type="primary">ycf88</name>
</gene>
<dbReference type="AlphaFoldDB" id="H2EUX7"/>
<reference evidence="1" key="1">
    <citation type="journal article" date="2012" name="Int J Biol">
        <title>Complete chloroplast genome sequence of freshwater araphid pennate diatom alga Synedra acus from Lake Baikal.</title>
        <authorList>
            <person name="Galachyants Y.P."/>
            <person name="Morozov A."/>
            <person name="Mardanov A.V."/>
            <person name="Beletsky A.V."/>
            <person name="Ravin N.V."/>
            <person name="Petrova D.P."/>
            <person name="Likhoshway Y.V."/>
        </authorList>
    </citation>
    <scope>NUCLEOTIDE SEQUENCE</scope>
    <source>
        <strain evidence="1">G9</strain>
    </source>
</reference>
<geneLocation type="chloroplast" evidence="1"/>